<comment type="caution">
    <text evidence="10">The sequence shown here is derived from an EMBL/GenBank/DDBJ whole genome shotgun (WGS) entry which is preliminary data.</text>
</comment>
<evidence type="ECO:0000256" key="4">
    <source>
        <dbReference type="ARBA" id="ARBA00022801"/>
    </source>
</evidence>
<dbReference type="PANTHER" id="PTHR21666">
    <property type="entry name" value="PEPTIDASE-RELATED"/>
    <property type="match status" value="1"/>
</dbReference>
<keyword evidence="2" id="KW-0645">Protease</keyword>
<dbReference type="InterPro" id="IPR011055">
    <property type="entry name" value="Dup_hybrid_motif"/>
</dbReference>
<dbReference type="EC" id="3.4.24.-" evidence="10"/>
<proteinExistence type="predicted"/>
<dbReference type="RefSeq" id="WP_379537437.1">
    <property type="nucleotide sequence ID" value="NZ_JBHSDR010000003.1"/>
</dbReference>
<dbReference type="EMBL" id="JBHSDR010000003">
    <property type="protein sequence ID" value="MFC4293962.1"/>
    <property type="molecule type" value="Genomic_DNA"/>
</dbReference>
<keyword evidence="6" id="KW-0482">Metalloprotease</keyword>
<evidence type="ECO:0000313" key="11">
    <source>
        <dbReference type="Proteomes" id="UP001595828"/>
    </source>
</evidence>
<sequence>MQTVSRGGYFARLRDWFPDREFIMRSQGQVRFVKISGKLQLAAASIVAAIVLAWLVVMALALAGRIGAGYESPELARREAQVAGAERRVAAYRAGIGRQAEDLVRRQQYIEQMVETHLGDLPAAGEAPADGAQAPTPTKISLTTTGPLTFDQIEARQLAFVERMTRLADARSSAAERQIRRVGLNPRMVLARVRSAQGGPLERLFAKDETVDPRFAAFGKSMARMSALEQGLGTIPNHLPASLEFISSGFGTRSDPITGEPAMHAGLDFRGPIGAPIHAAANGRISFAGQRSGYGNCIEIDHGNGLMTRYAHMSAFRAHIGQEVAAGDVIGAIGSTGRSTGPHLHFEVRINGSAVNPRPFLESQTHVQQEIGGRRAAHTS</sequence>
<name>A0ABV8RLZ3_9SPHN</name>
<dbReference type="Pfam" id="PF19353">
    <property type="entry name" value="DUF5930"/>
    <property type="match status" value="1"/>
</dbReference>
<feature type="transmembrane region" description="Helical" evidence="7">
    <location>
        <begin position="41"/>
        <end position="63"/>
    </location>
</feature>
<keyword evidence="7" id="KW-1133">Transmembrane helix</keyword>
<feature type="domain" description="DUF5930" evidence="9">
    <location>
        <begin position="11"/>
        <end position="81"/>
    </location>
</feature>
<organism evidence="10 11">
    <name type="scientific">Novosphingobium tardum</name>
    <dbReference type="NCBI Taxonomy" id="1538021"/>
    <lineage>
        <taxon>Bacteria</taxon>
        <taxon>Pseudomonadati</taxon>
        <taxon>Pseudomonadota</taxon>
        <taxon>Alphaproteobacteria</taxon>
        <taxon>Sphingomonadales</taxon>
        <taxon>Sphingomonadaceae</taxon>
        <taxon>Novosphingobium</taxon>
    </lineage>
</organism>
<dbReference type="InterPro" id="IPR016047">
    <property type="entry name" value="M23ase_b-sheet_dom"/>
</dbReference>
<dbReference type="Gene3D" id="2.70.70.10">
    <property type="entry name" value="Glucose Permease (Domain IIA)"/>
    <property type="match status" value="1"/>
</dbReference>
<keyword evidence="7" id="KW-0812">Transmembrane</keyword>
<evidence type="ECO:0000259" key="9">
    <source>
        <dbReference type="Pfam" id="PF19353"/>
    </source>
</evidence>
<evidence type="ECO:0000313" key="10">
    <source>
        <dbReference type="EMBL" id="MFC4293962.1"/>
    </source>
</evidence>
<dbReference type="GO" id="GO:0016787">
    <property type="term" value="F:hydrolase activity"/>
    <property type="evidence" value="ECO:0007669"/>
    <property type="project" value="UniProtKB-KW"/>
</dbReference>
<keyword evidence="3" id="KW-0479">Metal-binding</keyword>
<dbReference type="SUPFAM" id="SSF51261">
    <property type="entry name" value="Duplicated hybrid motif"/>
    <property type="match status" value="1"/>
</dbReference>
<evidence type="ECO:0000256" key="1">
    <source>
        <dbReference type="ARBA" id="ARBA00001947"/>
    </source>
</evidence>
<evidence type="ECO:0000256" key="5">
    <source>
        <dbReference type="ARBA" id="ARBA00022833"/>
    </source>
</evidence>
<evidence type="ECO:0000256" key="7">
    <source>
        <dbReference type="SAM" id="Phobius"/>
    </source>
</evidence>
<keyword evidence="4 10" id="KW-0378">Hydrolase</keyword>
<evidence type="ECO:0000256" key="3">
    <source>
        <dbReference type="ARBA" id="ARBA00022723"/>
    </source>
</evidence>
<evidence type="ECO:0000259" key="8">
    <source>
        <dbReference type="Pfam" id="PF01551"/>
    </source>
</evidence>
<dbReference type="PANTHER" id="PTHR21666:SF288">
    <property type="entry name" value="CELL DIVISION PROTEIN YTFB"/>
    <property type="match status" value="1"/>
</dbReference>
<keyword evidence="11" id="KW-1185">Reference proteome</keyword>
<gene>
    <name evidence="10" type="ORF">ACFO0A_02690</name>
</gene>
<keyword evidence="5" id="KW-0862">Zinc</keyword>
<dbReference type="InterPro" id="IPR050570">
    <property type="entry name" value="Cell_wall_metabolism_enzyme"/>
</dbReference>
<protein>
    <submittedName>
        <fullName evidence="10">M23 family metallopeptidase</fullName>
        <ecNumber evidence="10">3.4.24.-</ecNumber>
    </submittedName>
</protein>
<evidence type="ECO:0000256" key="2">
    <source>
        <dbReference type="ARBA" id="ARBA00022670"/>
    </source>
</evidence>
<dbReference type="Proteomes" id="UP001595828">
    <property type="component" value="Unassembled WGS sequence"/>
</dbReference>
<evidence type="ECO:0000256" key="6">
    <source>
        <dbReference type="ARBA" id="ARBA00023049"/>
    </source>
</evidence>
<dbReference type="Pfam" id="PF01551">
    <property type="entry name" value="Peptidase_M23"/>
    <property type="match status" value="1"/>
</dbReference>
<feature type="domain" description="M23ase beta-sheet core" evidence="8">
    <location>
        <begin position="263"/>
        <end position="357"/>
    </location>
</feature>
<keyword evidence="7" id="KW-0472">Membrane</keyword>
<reference evidence="11" key="1">
    <citation type="journal article" date="2019" name="Int. J. Syst. Evol. Microbiol.">
        <title>The Global Catalogue of Microorganisms (GCM) 10K type strain sequencing project: providing services to taxonomists for standard genome sequencing and annotation.</title>
        <authorList>
            <consortium name="The Broad Institute Genomics Platform"/>
            <consortium name="The Broad Institute Genome Sequencing Center for Infectious Disease"/>
            <person name="Wu L."/>
            <person name="Ma J."/>
        </authorList>
    </citation>
    <scope>NUCLEOTIDE SEQUENCE [LARGE SCALE GENOMIC DNA]</scope>
    <source>
        <strain evidence="11">CGMCC 1.12989</strain>
    </source>
</reference>
<accession>A0ABV8RLZ3</accession>
<dbReference type="CDD" id="cd12797">
    <property type="entry name" value="M23_peptidase"/>
    <property type="match status" value="1"/>
</dbReference>
<comment type="cofactor">
    <cofactor evidence="1">
        <name>Zn(2+)</name>
        <dbReference type="ChEBI" id="CHEBI:29105"/>
    </cofactor>
</comment>
<dbReference type="InterPro" id="IPR045974">
    <property type="entry name" value="DUF5930"/>
</dbReference>